<dbReference type="InterPro" id="IPR034660">
    <property type="entry name" value="DinB/YfiT-like"/>
</dbReference>
<name>A0ABN1TND8_9ACTN</name>
<protein>
    <submittedName>
        <fullName evidence="2">Maleylpyruvate isomerase family mycothiol-dependent enzyme</fullName>
    </submittedName>
</protein>
<dbReference type="EMBL" id="BAAALG010000002">
    <property type="protein sequence ID" value="GAA1093640.1"/>
    <property type="molecule type" value="Genomic_DNA"/>
</dbReference>
<dbReference type="InterPro" id="IPR036527">
    <property type="entry name" value="SCP2_sterol-bd_dom_sf"/>
</dbReference>
<dbReference type="Pfam" id="PF11716">
    <property type="entry name" value="MDMPI_N"/>
    <property type="match status" value="1"/>
</dbReference>
<dbReference type="GO" id="GO:0016853">
    <property type="term" value="F:isomerase activity"/>
    <property type="evidence" value="ECO:0007669"/>
    <property type="project" value="UniProtKB-KW"/>
</dbReference>
<proteinExistence type="predicted"/>
<feature type="domain" description="Mycothiol-dependent maleylpyruvate isomerase metal-binding" evidence="1">
    <location>
        <begin position="11"/>
        <end position="150"/>
    </location>
</feature>
<dbReference type="InterPro" id="IPR024344">
    <property type="entry name" value="MDMPI_metal-binding"/>
</dbReference>
<dbReference type="Gene3D" id="1.20.120.450">
    <property type="entry name" value="dinb family like domain"/>
    <property type="match status" value="1"/>
</dbReference>
<dbReference type="SUPFAM" id="SSF55718">
    <property type="entry name" value="SCP-like"/>
    <property type="match status" value="1"/>
</dbReference>
<accession>A0ABN1TND8</accession>
<dbReference type="NCBIfam" id="TIGR03083">
    <property type="entry name" value="maleylpyruvate isomerase family mycothiol-dependent enzyme"/>
    <property type="match status" value="1"/>
</dbReference>
<reference evidence="2 3" key="1">
    <citation type="journal article" date="2019" name="Int. J. Syst. Evol. Microbiol.">
        <title>The Global Catalogue of Microorganisms (GCM) 10K type strain sequencing project: providing services to taxonomists for standard genome sequencing and annotation.</title>
        <authorList>
            <consortium name="The Broad Institute Genomics Platform"/>
            <consortium name="The Broad Institute Genome Sequencing Center for Infectious Disease"/>
            <person name="Wu L."/>
            <person name="Ma J."/>
        </authorList>
    </citation>
    <scope>NUCLEOTIDE SEQUENCE [LARGE SCALE GENOMIC DNA]</scope>
    <source>
        <strain evidence="2 3">JCM 13008</strain>
    </source>
</reference>
<dbReference type="SUPFAM" id="SSF109854">
    <property type="entry name" value="DinB/YfiT-like putative metalloenzymes"/>
    <property type="match status" value="1"/>
</dbReference>
<keyword evidence="3" id="KW-1185">Reference proteome</keyword>
<dbReference type="Proteomes" id="UP001501581">
    <property type="component" value="Unassembled WGS sequence"/>
</dbReference>
<comment type="caution">
    <text evidence="2">The sequence shown here is derived from an EMBL/GenBank/DDBJ whole genome shotgun (WGS) entry which is preliminary data.</text>
</comment>
<evidence type="ECO:0000313" key="3">
    <source>
        <dbReference type="Proteomes" id="UP001501581"/>
    </source>
</evidence>
<evidence type="ECO:0000259" key="1">
    <source>
        <dbReference type="Pfam" id="PF11716"/>
    </source>
</evidence>
<keyword evidence="2" id="KW-0413">Isomerase</keyword>
<dbReference type="InterPro" id="IPR017517">
    <property type="entry name" value="Maleyloyr_isom"/>
</dbReference>
<gene>
    <name evidence="2" type="ORF">GCM10009668_06400</name>
</gene>
<sequence length="237" mass="25066">MPPTYPLRAALADAAQRWQQTITALPDDDFALPSGLPGWTRGHVIAHVALNGEAFLRVLRLSAAEQPASMYDSAEGRDADIDALALAAPAEIRARAIAVDGDIADALCALPETGLDAVAHRLPEGGGFAFAVREVPRRRLGEVEIHHADLGLPDRGRDAWPLAFSELLLESRSPAHRDLRFAATDTGRTWGAEAVAGDAEPVTLTGTSADLAWWLIGRGTGDGLTSSSGEVPPPPTY</sequence>
<organism evidence="2 3">
    <name type="scientific">Nocardioides dubius</name>
    <dbReference type="NCBI Taxonomy" id="317019"/>
    <lineage>
        <taxon>Bacteria</taxon>
        <taxon>Bacillati</taxon>
        <taxon>Actinomycetota</taxon>
        <taxon>Actinomycetes</taxon>
        <taxon>Propionibacteriales</taxon>
        <taxon>Nocardioidaceae</taxon>
        <taxon>Nocardioides</taxon>
    </lineage>
</organism>
<dbReference type="RefSeq" id="WP_343991283.1">
    <property type="nucleotide sequence ID" value="NZ_BAAALG010000002.1"/>
</dbReference>
<dbReference type="Gene3D" id="3.30.1050.20">
    <property type="match status" value="1"/>
</dbReference>
<evidence type="ECO:0000313" key="2">
    <source>
        <dbReference type="EMBL" id="GAA1093640.1"/>
    </source>
</evidence>